<comment type="caution">
    <text evidence="1">The sequence shown here is derived from an EMBL/GenBank/DDBJ whole genome shotgun (WGS) entry which is preliminary data.</text>
</comment>
<dbReference type="Proteomes" id="UP000814140">
    <property type="component" value="Unassembled WGS sequence"/>
</dbReference>
<gene>
    <name evidence="1" type="ORF">BV25DRAFT_1829444</name>
</gene>
<proteinExistence type="predicted"/>
<sequence length="205" mass="22486">MARSSPATLSPSSASSSSSEDSPKHFDSCLVGTHKLHYLPRQQWDFIADSEDQPIDLSLIIPHYRAHNQPTGYRMSMHIHSERSEIKATVCRKSPRSPFLLYVHSSSTAPVTLYLPSDFSGSVRAPAHTSFSAGFTNHILPRVGGAGGDALEVCAAGPVTLRMWDVCAGAPERPAREAWRKMCRRGASARSLPQPAIDWDFLLED</sequence>
<protein>
    <submittedName>
        <fullName evidence="1">Uncharacterized protein</fullName>
    </submittedName>
</protein>
<keyword evidence="2" id="KW-1185">Reference proteome</keyword>
<reference evidence="1" key="2">
    <citation type="journal article" date="2022" name="New Phytol.">
        <title>Evolutionary transition to the ectomycorrhizal habit in the genomes of a hyperdiverse lineage of mushroom-forming fungi.</title>
        <authorList>
            <person name="Looney B."/>
            <person name="Miyauchi S."/>
            <person name="Morin E."/>
            <person name="Drula E."/>
            <person name="Courty P.E."/>
            <person name="Kohler A."/>
            <person name="Kuo A."/>
            <person name="LaButti K."/>
            <person name="Pangilinan J."/>
            <person name="Lipzen A."/>
            <person name="Riley R."/>
            <person name="Andreopoulos W."/>
            <person name="He G."/>
            <person name="Johnson J."/>
            <person name="Nolan M."/>
            <person name="Tritt A."/>
            <person name="Barry K.W."/>
            <person name="Grigoriev I.V."/>
            <person name="Nagy L.G."/>
            <person name="Hibbett D."/>
            <person name="Henrissat B."/>
            <person name="Matheny P.B."/>
            <person name="Labbe J."/>
            <person name="Martin F.M."/>
        </authorList>
    </citation>
    <scope>NUCLEOTIDE SEQUENCE</scope>
    <source>
        <strain evidence="1">HHB10654</strain>
    </source>
</reference>
<name>A0ACB8SRA9_9AGAM</name>
<evidence type="ECO:0000313" key="2">
    <source>
        <dbReference type="Proteomes" id="UP000814140"/>
    </source>
</evidence>
<evidence type="ECO:0000313" key="1">
    <source>
        <dbReference type="EMBL" id="KAI0059124.1"/>
    </source>
</evidence>
<dbReference type="EMBL" id="MU277229">
    <property type="protein sequence ID" value="KAI0059124.1"/>
    <property type="molecule type" value="Genomic_DNA"/>
</dbReference>
<reference evidence="1" key="1">
    <citation type="submission" date="2021-03" db="EMBL/GenBank/DDBJ databases">
        <authorList>
            <consortium name="DOE Joint Genome Institute"/>
            <person name="Ahrendt S."/>
            <person name="Looney B.P."/>
            <person name="Miyauchi S."/>
            <person name="Morin E."/>
            <person name="Drula E."/>
            <person name="Courty P.E."/>
            <person name="Chicoki N."/>
            <person name="Fauchery L."/>
            <person name="Kohler A."/>
            <person name="Kuo A."/>
            <person name="Labutti K."/>
            <person name="Pangilinan J."/>
            <person name="Lipzen A."/>
            <person name="Riley R."/>
            <person name="Andreopoulos W."/>
            <person name="He G."/>
            <person name="Johnson J."/>
            <person name="Barry K.W."/>
            <person name="Grigoriev I.V."/>
            <person name="Nagy L."/>
            <person name="Hibbett D."/>
            <person name="Henrissat B."/>
            <person name="Matheny P.B."/>
            <person name="Labbe J."/>
            <person name="Martin F."/>
        </authorList>
    </citation>
    <scope>NUCLEOTIDE SEQUENCE</scope>
    <source>
        <strain evidence="1">HHB10654</strain>
    </source>
</reference>
<organism evidence="1 2">
    <name type="scientific">Artomyces pyxidatus</name>
    <dbReference type="NCBI Taxonomy" id="48021"/>
    <lineage>
        <taxon>Eukaryota</taxon>
        <taxon>Fungi</taxon>
        <taxon>Dikarya</taxon>
        <taxon>Basidiomycota</taxon>
        <taxon>Agaricomycotina</taxon>
        <taxon>Agaricomycetes</taxon>
        <taxon>Russulales</taxon>
        <taxon>Auriscalpiaceae</taxon>
        <taxon>Artomyces</taxon>
    </lineage>
</organism>
<accession>A0ACB8SRA9</accession>